<dbReference type="STRING" id="240176.A8PA18"/>
<dbReference type="EMBL" id="AACS02000002">
    <property type="protein sequence ID" value="EAU81861.2"/>
    <property type="molecule type" value="Genomic_DNA"/>
</dbReference>
<dbReference type="SUPFAM" id="SSF51445">
    <property type="entry name" value="(Trans)glycosidases"/>
    <property type="match status" value="1"/>
</dbReference>
<dbReference type="OrthoDB" id="2796951at2759"/>
<dbReference type="AlphaFoldDB" id="A8PA18"/>
<dbReference type="GeneID" id="6016505"/>
<accession>A8PA18</accession>
<organism evidence="3 4">
    <name type="scientific">Coprinopsis cinerea (strain Okayama-7 / 130 / ATCC MYA-4618 / FGSC 9003)</name>
    <name type="common">Inky cap fungus</name>
    <name type="synonym">Hormographiella aspergillata</name>
    <dbReference type="NCBI Taxonomy" id="240176"/>
    <lineage>
        <taxon>Eukaryota</taxon>
        <taxon>Fungi</taxon>
        <taxon>Dikarya</taxon>
        <taxon>Basidiomycota</taxon>
        <taxon>Agaricomycotina</taxon>
        <taxon>Agaricomycetes</taxon>
        <taxon>Agaricomycetidae</taxon>
        <taxon>Agaricales</taxon>
        <taxon>Agaricineae</taxon>
        <taxon>Psathyrellaceae</taxon>
        <taxon>Coprinopsis</taxon>
    </lineage>
</organism>
<dbReference type="InterPro" id="IPR052974">
    <property type="entry name" value="GH79_Enzymes"/>
</dbReference>
<dbReference type="RefSeq" id="XP_001839882.2">
    <property type="nucleotide sequence ID" value="XM_001839830.2"/>
</dbReference>
<keyword evidence="4" id="KW-1185">Reference proteome</keyword>
<dbReference type="PANTHER" id="PTHR36183">
    <property type="entry name" value="BETA-GLUCURONIDASE"/>
    <property type="match status" value="1"/>
</dbReference>
<comment type="caution">
    <text evidence="3">The sequence shown here is derived from an EMBL/GenBank/DDBJ whole genome shotgun (WGS) entry which is preliminary data.</text>
</comment>
<dbReference type="OMA" id="DNNCAAA"/>
<dbReference type="Proteomes" id="UP000001861">
    <property type="component" value="Unassembled WGS sequence"/>
</dbReference>
<reference evidence="3 4" key="1">
    <citation type="journal article" date="2010" name="Proc. Natl. Acad. Sci. U.S.A.">
        <title>Insights into evolution of multicellular fungi from the assembled chromosomes of the mushroom Coprinopsis cinerea (Coprinus cinereus).</title>
        <authorList>
            <person name="Stajich J.E."/>
            <person name="Wilke S.K."/>
            <person name="Ahren D."/>
            <person name="Au C.H."/>
            <person name="Birren B.W."/>
            <person name="Borodovsky M."/>
            <person name="Burns C."/>
            <person name="Canback B."/>
            <person name="Casselton L.A."/>
            <person name="Cheng C.K."/>
            <person name="Deng J."/>
            <person name="Dietrich F.S."/>
            <person name="Fargo D.C."/>
            <person name="Farman M.L."/>
            <person name="Gathman A.C."/>
            <person name="Goldberg J."/>
            <person name="Guigo R."/>
            <person name="Hoegger P.J."/>
            <person name="Hooker J.B."/>
            <person name="Huggins A."/>
            <person name="James T.Y."/>
            <person name="Kamada T."/>
            <person name="Kilaru S."/>
            <person name="Kodira C."/>
            <person name="Kues U."/>
            <person name="Kupfer D."/>
            <person name="Kwan H.S."/>
            <person name="Lomsadze A."/>
            <person name="Li W."/>
            <person name="Lilly W.W."/>
            <person name="Ma L.J."/>
            <person name="Mackey A.J."/>
            <person name="Manning G."/>
            <person name="Martin F."/>
            <person name="Muraguchi H."/>
            <person name="Natvig D.O."/>
            <person name="Palmerini H."/>
            <person name="Ramesh M.A."/>
            <person name="Rehmeyer C.J."/>
            <person name="Roe B.A."/>
            <person name="Shenoy N."/>
            <person name="Stanke M."/>
            <person name="Ter-Hovhannisyan V."/>
            <person name="Tunlid A."/>
            <person name="Velagapudi R."/>
            <person name="Vision T.J."/>
            <person name="Zeng Q."/>
            <person name="Zolan M.E."/>
            <person name="Pukkila P.J."/>
        </authorList>
    </citation>
    <scope>NUCLEOTIDE SEQUENCE [LARGE SCALE GENOMIC DNA]</scope>
    <source>
        <strain evidence="4">Okayama-7 / 130 / ATCC MYA-4618 / FGSC 9003</strain>
    </source>
</reference>
<evidence type="ECO:0000256" key="1">
    <source>
        <dbReference type="SAM" id="SignalP"/>
    </source>
</evidence>
<feature type="domain" description="Beta-glucuronidase C-terminal" evidence="2">
    <location>
        <begin position="463"/>
        <end position="573"/>
    </location>
</feature>
<evidence type="ECO:0000313" key="4">
    <source>
        <dbReference type="Proteomes" id="UP000001861"/>
    </source>
</evidence>
<dbReference type="KEGG" id="cci:CC1G_06072"/>
<dbReference type="PANTHER" id="PTHR36183:SF2">
    <property type="entry name" value="BETA-GLUCURONIDASE C-TERMINAL DOMAIN-CONTAINING PROTEIN"/>
    <property type="match status" value="1"/>
</dbReference>
<dbReference type="Gene3D" id="3.20.20.80">
    <property type="entry name" value="Glycosidases"/>
    <property type="match status" value="1"/>
</dbReference>
<dbReference type="InParanoid" id="A8PA18"/>
<dbReference type="eggNOG" id="ENOG502QTN4">
    <property type="taxonomic scope" value="Eukaryota"/>
</dbReference>
<proteinExistence type="predicted"/>
<keyword evidence="1" id="KW-0732">Signal</keyword>
<dbReference type="InterPro" id="IPR031728">
    <property type="entry name" value="GlcAase_C"/>
</dbReference>
<evidence type="ECO:0000259" key="2">
    <source>
        <dbReference type="Pfam" id="PF16862"/>
    </source>
</evidence>
<gene>
    <name evidence="3" type="ORF">CC1G_06072</name>
</gene>
<feature type="chain" id="PRO_5002726831" description="Beta-glucuronidase C-terminal domain-containing protein" evidence="1">
    <location>
        <begin position="20"/>
        <end position="662"/>
    </location>
</feature>
<name>A8PA18_COPC7</name>
<dbReference type="HOGENOM" id="CLU_023945_0_0_1"/>
<dbReference type="Pfam" id="PF16862">
    <property type="entry name" value="Glyco_hydro_79C"/>
    <property type="match status" value="1"/>
</dbReference>
<protein>
    <recommendedName>
        <fullName evidence="2">Beta-glucuronidase C-terminal domain-containing protein</fullName>
    </recommendedName>
</protein>
<sequence>MPTRLWLLGILAYTLTASASVTVYYLPGQEPLFSPGASTTSGAAATYTGAAAYNPTVLEPPPPPNPPITKRFALQLRNGGTPGVSIQQSGAFFGFSIEMSVVNQVLGKNSTVLMVPFLNLMSNLIRRGGSVRVRVGGNTQETAVLVPSLPDGRILSKDEDGLSNPTQTPPLDYTADLIYMLGNISSLVNVDWFLGVPFMDASNFQLAIAEVGQQVLGSRLIGLQAGNEPDLYKRHGHRDENYGPDDYFDEFRRLVDAMSGDAHVTNKHILVGPSIASGDWTPEMVWDTGFVDQFSDNLAFLSVEHYPSDNCYAQFGVGTPRDPQEMFENYLNHESGVNTLARYLDATAYAQAKGKSMLMFETNTASCGGFAGISDSFGAALWALDYSMQMAHSNFSGAMFHIGGQNVFYNPFTPPPTNQTAYHQWTIGPVYYSALVMAEALGPSGKAQVLDLAANNRSTYTPAYGIYEDGNPVRVLLINFIDDPSGANDVTVSISVGGGHTGQPNASPSQVRVKYLSASSVSQKGNFTWAGQTFGANFESDGRLQGDEDTLTVSCDGTTNVCSIKVPAPGAALVFLTDNSLDEVEDNPVQTFATSVRTRMFNTATVDPAVLATSNGHGAFSKKHLGSTSKGSTGSGAARRAVQVDFWLVVGVSFSFALWSFV</sequence>
<dbReference type="VEuPathDB" id="FungiDB:CC1G_06072"/>
<feature type="signal peptide" evidence="1">
    <location>
        <begin position="1"/>
        <end position="19"/>
    </location>
</feature>
<evidence type="ECO:0000313" key="3">
    <source>
        <dbReference type="EMBL" id="EAU81861.2"/>
    </source>
</evidence>
<dbReference type="InterPro" id="IPR017853">
    <property type="entry name" value="GH"/>
</dbReference>